<dbReference type="InterPro" id="IPR017900">
    <property type="entry name" value="4Fe4S_Fe_S_CS"/>
</dbReference>
<name>C7N7B3_SLAHD</name>
<evidence type="ECO:0000313" key="5">
    <source>
        <dbReference type="EMBL" id="ACV22798.1"/>
    </source>
</evidence>
<dbReference type="PROSITE" id="PS51379">
    <property type="entry name" value="4FE4S_FER_2"/>
    <property type="match status" value="1"/>
</dbReference>
<dbReference type="KEGG" id="shi:Shel_17790"/>
<feature type="domain" description="4Fe-4S ferredoxin-type" evidence="4">
    <location>
        <begin position="216"/>
        <end position="245"/>
    </location>
</feature>
<dbReference type="InterPro" id="IPR009051">
    <property type="entry name" value="Helical_ferredxn"/>
</dbReference>
<evidence type="ECO:0000256" key="1">
    <source>
        <dbReference type="ARBA" id="ARBA00022723"/>
    </source>
</evidence>
<dbReference type="EMBL" id="CP001684">
    <property type="protein sequence ID" value="ACV22798.1"/>
    <property type="molecule type" value="Genomic_DNA"/>
</dbReference>
<accession>C7N7B3</accession>
<gene>
    <name evidence="5" type="ordered locus">Shel_17790</name>
</gene>
<evidence type="ECO:0000313" key="6">
    <source>
        <dbReference type="Proteomes" id="UP000002026"/>
    </source>
</evidence>
<dbReference type="HOGENOM" id="CLU_063409_0_0_11"/>
<dbReference type="Pfam" id="PF13183">
    <property type="entry name" value="Fer4_8"/>
    <property type="match status" value="1"/>
</dbReference>
<dbReference type="PROSITE" id="PS00198">
    <property type="entry name" value="4FE4S_FER_1"/>
    <property type="match status" value="1"/>
</dbReference>
<dbReference type="GO" id="GO:0051536">
    <property type="term" value="F:iron-sulfur cluster binding"/>
    <property type="evidence" value="ECO:0007669"/>
    <property type="project" value="UniProtKB-KW"/>
</dbReference>
<dbReference type="SUPFAM" id="SSF46548">
    <property type="entry name" value="alpha-helical ferredoxin"/>
    <property type="match status" value="1"/>
</dbReference>
<protein>
    <submittedName>
        <fullName evidence="5">4Fe-4S protein</fullName>
    </submittedName>
</protein>
<dbReference type="AlphaFoldDB" id="C7N7B3"/>
<proteinExistence type="predicted"/>
<dbReference type="Gene3D" id="1.10.1060.10">
    <property type="entry name" value="Alpha-helical ferredoxin"/>
    <property type="match status" value="1"/>
</dbReference>
<dbReference type="STRING" id="471855.Shel_17790"/>
<evidence type="ECO:0000259" key="4">
    <source>
        <dbReference type="PROSITE" id="PS51379"/>
    </source>
</evidence>
<keyword evidence="1" id="KW-0479">Metal-binding</keyword>
<evidence type="ECO:0000256" key="3">
    <source>
        <dbReference type="ARBA" id="ARBA00023014"/>
    </source>
</evidence>
<keyword evidence="6" id="KW-1185">Reference proteome</keyword>
<keyword evidence="2" id="KW-0408">Iron</keyword>
<evidence type="ECO:0000256" key="2">
    <source>
        <dbReference type="ARBA" id="ARBA00023004"/>
    </source>
</evidence>
<sequence>MTIQDDIRIRAAELLASGDIAVFVGWEAGRLENQTTPFVMSDPAQADRLVYNDYCVNTLAKYARDLVGRGKVGMVVRGCDSRGIVRLINDMVISRDDVYLLGVGCAGVLDRKTGEMLKKCTECRHNNPVLCDEMIGEPVGKPVPENRFSEVASIEAMTQPERSNYFENMYASCIRCYACRDVCPCCTCRECFVDQRREGWVGKQNNVAENRFYSLTRVMHIGDRCIECGECERACPMGLPLMKLNRKVIQDMNALFGEFESSMGLNDPPEVLTTYDVNDREEFM</sequence>
<keyword evidence="3" id="KW-0411">Iron-sulfur</keyword>
<dbReference type="Proteomes" id="UP000002026">
    <property type="component" value="Chromosome"/>
</dbReference>
<dbReference type="GO" id="GO:0046872">
    <property type="term" value="F:metal ion binding"/>
    <property type="evidence" value="ECO:0007669"/>
    <property type="project" value="UniProtKB-KW"/>
</dbReference>
<dbReference type="RefSeq" id="WP_012798900.1">
    <property type="nucleotide sequence ID" value="NC_013165.1"/>
</dbReference>
<dbReference type="eggNOG" id="COG4656">
    <property type="taxonomic scope" value="Bacteria"/>
</dbReference>
<dbReference type="InterPro" id="IPR017896">
    <property type="entry name" value="4Fe4S_Fe-S-bd"/>
</dbReference>
<reference evidence="5 6" key="1">
    <citation type="journal article" date="2009" name="Stand. Genomic Sci.">
        <title>Complete genome sequence of Slackia heliotrinireducens type strain (RHS 1).</title>
        <authorList>
            <person name="Pukall R."/>
            <person name="Lapidus A."/>
            <person name="Nolan M."/>
            <person name="Copeland A."/>
            <person name="Glavina Del Rio T."/>
            <person name="Lucas S."/>
            <person name="Chen F."/>
            <person name="Tice H."/>
            <person name="Cheng J.F."/>
            <person name="Chertkov O."/>
            <person name="Bruce D."/>
            <person name="Goodwin L."/>
            <person name="Kuske C."/>
            <person name="Brettin T."/>
            <person name="Detter J.C."/>
            <person name="Han C."/>
            <person name="Pitluck S."/>
            <person name="Pati A."/>
            <person name="Mavrommatis K."/>
            <person name="Ivanova N."/>
            <person name="Ovchinnikova G."/>
            <person name="Chen A."/>
            <person name="Palaniappan K."/>
            <person name="Schneider S."/>
            <person name="Rohde M."/>
            <person name="Chain P."/>
            <person name="D'haeseleer P."/>
            <person name="Goker M."/>
            <person name="Bristow J."/>
            <person name="Eisen J.A."/>
            <person name="Markowitz V."/>
            <person name="Kyrpides N.C."/>
            <person name="Klenk H.P."/>
            <person name="Hugenholtz P."/>
        </authorList>
    </citation>
    <scope>NUCLEOTIDE SEQUENCE [LARGE SCALE GENOMIC DNA]</scope>
    <source>
        <strain evidence="6">ATCC 29202 / DSM 20476 / NCTC 11029 / RHS 1</strain>
    </source>
</reference>
<organism evidence="5 6">
    <name type="scientific">Slackia heliotrinireducens (strain ATCC 29202 / DSM 20476 / NCTC 11029 / RHS 1)</name>
    <name type="common">Peptococcus heliotrinreducens</name>
    <dbReference type="NCBI Taxonomy" id="471855"/>
    <lineage>
        <taxon>Bacteria</taxon>
        <taxon>Bacillati</taxon>
        <taxon>Actinomycetota</taxon>
        <taxon>Coriobacteriia</taxon>
        <taxon>Eggerthellales</taxon>
        <taxon>Eggerthellaceae</taxon>
        <taxon>Slackia</taxon>
    </lineage>
</organism>